<sequence>MSINNVNSGGSKTIIDNQKLSQQQTASNNATQAETQKATTSTARQDSVSLTQSAQQLVQVQRKGSEAPVNQEKIDKLKKAIQSGQYNINPESLARKISNLEAEIFGNKA</sequence>
<keyword evidence="12" id="KW-1185">Reference proteome</keyword>
<name>A0A148KNJ7_9ALTE</name>
<comment type="caution">
    <text evidence="11">The sequence shown here is derived from an EMBL/GenBank/DDBJ whole genome shotgun (WGS) entry which is preliminary data.</text>
</comment>
<protein>
    <recommendedName>
        <fullName evidence="2">Negative regulator of flagellin synthesis</fullName>
    </recommendedName>
    <alternativeName>
        <fullName evidence="8">Anti-sigma-28 factor</fullName>
    </alternativeName>
</protein>
<keyword evidence="3" id="KW-0678">Repressor</keyword>
<feature type="region of interest" description="Disordered" evidence="9">
    <location>
        <begin position="1"/>
        <end position="50"/>
    </location>
</feature>
<keyword evidence="11" id="KW-0966">Cell projection</keyword>
<dbReference type="RefSeq" id="WP_068379608.1">
    <property type="nucleotide sequence ID" value="NZ_LSNE01000009.1"/>
</dbReference>
<keyword evidence="11" id="KW-0282">Flagellum</keyword>
<accession>A0A148KNJ7</accession>
<evidence type="ECO:0000256" key="5">
    <source>
        <dbReference type="ARBA" id="ARBA00023015"/>
    </source>
</evidence>
<dbReference type="InterPro" id="IPR031316">
    <property type="entry name" value="FlgM_C"/>
</dbReference>
<feature type="compositionally biased region" description="Low complexity" evidence="9">
    <location>
        <begin position="21"/>
        <end position="36"/>
    </location>
</feature>
<keyword evidence="4" id="KW-1005">Bacterial flagellum biogenesis</keyword>
<evidence type="ECO:0000256" key="4">
    <source>
        <dbReference type="ARBA" id="ARBA00022795"/>
    </source>
</evidence>
<keyword evidence="11" id="KW-0969">Cilium</keyword>
<dbReference type="InterPro" id="IPR007412">
    <property type="entry name" value="FlgM"/>
</dbReference>
<dbReference type="InterPro" id="IPR035890">
    <property type="entry name" value="Anti-sigma-28_factor_FlgM_sf"/>
</dbReference>
<dbReference type="Proteomes" id="UP000070299">
    <property type="component" value="Unassembled WGS sequence"/>
</dbReference>
<comment type="function">
    <text evidence="7">Responsible for the coupling of flagellin expression to flagellar assembly by preventing expression of the flagellin genes when a component of the middle class of proteins is defective. It negatively regulates flagellar genes by inhibiting the activity of FliA by directly binding to FliA.</text>
</comment>
<reference evidence="12" key="1">
    <citation type="submission" date="2016-02" db="EMBL/GenBank/DDBJ databases">
        <authorList>
            <person name="Schultz-Johansen M."/>
            <person name="Glaring M.A."/>
            <person name="Bech P.K."/>
            <person name="Stougaard P."/>
        </authorList>
    </citation>
    <scope>NUCLEOTIDE SEQUENCE [LARGE SCALE GENOMIC DNA]</scope>
    <source>
        <strain evidence="12">S66</strain>
    </source>
</reference>
<dbReference type="SUPFAM" id="SSF101498">
    <property type="entry name" value="Anti-sigma factor FlgM"/>
    <property type="match status" value="1"/>
</dbReference>
<evidence type="ECO:0000256" key="6">
    <source>
        <dbReference type="ARBA" id="ARBA00023163"/>
    </source>
</evidence>
<dbReference type="GO" id="GO:0044781">
    <property type="term" value="P:bacterial-type flagellum organization"/>
    <property type="evidence" value="ECO:0007669"/>
    <property type="project" value="UniProtKB-KW"/>
</dbReference>
<evidence type="ECO:0000256" key="1">
    <source>
        <dbReference type="ARBA" id="ARBA00005322"/>
    </source>
</evidence>
<feature type="domain" description="Anti-sigma-28 factor FlgM C-terminal" evidence="10">
    <location>
        <begin position="46"/>
        <end position="97"/>
    </location>
</feature>
<dbReference type="Pfam" id="PF04316">
    <property type="entry name" value="FlgM"/>
    <property type="match status" value="1"/>
</dbReference>
<dbReference type="NCBIfam" id="TIGR03824">
    <property type="entry name" value="FlgM_jcvi"/>
    <property type="match status" value="1"/>
</dbReference>
<evidence type="ECO:0000256" key="3">
    <source>
        <dbReference type="ARBA" id="ARBA00022491"/>
    </source>
</evidence>
<evidence type="ECO:0000256" key="8">
    <source>
        <dbReference type="ARBA" id="ARBA00030117"/>
    </source>
</evidence>
<evidence type="ECO:0000313" key="11">
    <source>
        <dbReference type="EMBL" id="KXI27882.1"/>
    </source>
</evidence>
<comment type="similarity">
    <text evidence="1">Belongs to the FlgM family.</text>
</comment>
<keyword evidence="6" id="KW-0804">Transcription</keyword>
<keyword evidence="5" id="KW-0805">Transcription regulation</keyword>
<proteinExistence type="inferred from homology"/>
<dbReference type="STRING" id="1799789.AX660_20430"/>
<evidence type="ECO:0000256" key="9">
    <source>
        <dbReference type="SAM" id="MobiDB-lite"/>
    </source>
</evidence>
<evidence type="ECO:0000256" key="2">
    <source>
        <dbReference type="ARBA" id="ARBA00017823"/>
    </source>
</evidence>
<evidence type="ECO:0000259" key="10">
    <source>
        <dbReference type="Pfam" id="PF04316"/>
    </source>
</evidence>
<gene>
    <name evidence="11" type="ORF">AX660_20430</name>
</gene>
<evidence type="ECO:0000313" key="12">
    <source>
        <dbReference type="Proteomes" id="UP000070299"/>
    </source>
</evidence>
<dbReference type="GO" id="GO:0045892">
    <property type="term" value="P:negative regulation of DNA-templated transcription"/>
    <property type="evidence" value="ECO:0007669"/>
    <property type="project" value="InterPro"/>
</dbReference>
<feature type="compositionally biased region" description="Polar residues" evidence="9">
    <location>
        <begin position="37"/>
        <end position="50"/>
    </location>
</feature>
<dbReference type="EMBL" id="LSNE01000009">
    <property type="protein sequence ID" value="KXI27882.1"/>
    <property type="molecule type" value="Genomic_DNA"/>
</dbReference>
<dbReference type="OrthoDB" id="5797147at2"/>
<dbReference type="AlphaFoldDB" id="A0A148KNJ7"/>
<organism evidence="11 12">
    <name type="scientific">Paraglaciecola hydrolytica</name>
    <dbReference type="NCBI Taxonomy" id="1799789"/>
    <lineage>
        <taxon>Bacteria</taxon>
        <taxon>Pseudomonadati</taxon>
        <taxon>Pseudomonadota</taxon>
        <taxon>Gammaproteobacteria</taxon>
        <taxon>Alteromonadales</taxon>
        <taxon>Alteromonadaceae</taxon>
        <taxon>Paraglaciecola</taxon>
    </lineage>
</organism>
<feature type="compositionally biased region" description="Polar residues" evidence="9">
    <location>
        <begin position="1"/>
        <end position="20"/>
    </location>
</feature>
<evidence type="ECO:0000256" key="7">
    <source>
        <dbReference type="ARBA" id="ARBA00024739"/>
    </source>
</evidence>